<protein>
    <recommendedName>
        <fullName evidence="4">DUF3306 domain-containing protein</fullName>
    </recommendedName>
</protein>
<keyword evidence="3" id="KW-1185">Reference proteome</keyword>
<dbReference type="Pfam" id="PF11748">
    <property type="entry name" value="DUF3306"/>
    <property type="match status" value="1"/>
</dbReference>
<evidence type="ECO:0008006" key="4">
    <source>
        <dbReference type="Google" id="ProtNLM"/>
    </source>
</evidence>
<evidence type="ECO:0000256" key="1">
    <source>
        <dbReference type="SAM" id="MobiDB-lite"/>
    </source>
</evidence>
<evidence type="ECO:0000313" key="2">
    <source>
        <dbReference type="EMBL" id="GHF43973.1"/>
    </source>
</evidence>
<accession>A0A8J3GWE5</accession>
<dbReference type="AlphaFoldDB" id="A0A8J3GWE5"/>
<dbReference type="EMBL" id="BNCJ01000002">
    <property type="protein sequence ID" value="GHF43973.1"/>
    <property type="molecule type" value="Genomic_DNA"/>
</dbReference>
<dbReference type="Proteomes" id="UP000626220">
    <property type="component" value="Unassembled WGS sequence"/>
</dbReference>
<reference evidence="2" key="1">
    <citation type="journal article" date="2014" name="Int. J. Syst. Evol. Microbiol.">
        <title>Complete genome sequence of Corynebacterium casei LMG S-19264T (=DSM 44701T), isolated from a smear-ripened cheese.</title>
        <authorList>
            <consortium name="US DOE Joint Genome Institute (JGI-PGF)"/>
            <person name="Walter F."/>
            <person name="Albersmeier A."/>
            <person name="Kalinowski J."/>
            <person name="Ruckert C."/>
        </authorList>
    </citation>
    <scope>NUCLEOTIDE SEQUENCE</scope>
    <source>
        <strain evidence="2">KCTC 42650</strain>
    </source>
</reference>
<feature type="region of interest" description="Disordered" evidence="1">
    <location>
        <begin position="134"/>
        <end position="192"/>
    </location>
</feature>
<feature type="compositionally biased region" description="Acidic residues" evidence="1">
    <location>
        <begin position="136"/>
        <end position="146"/>
    </location>
</feature>
<feature type="compositionally biased region" description="Low complexity" evidence="1">
    <location>
        <begin position="183"/>
        <end position="192"/>
    </location>
</feature>
<organism evidence="2 3">
    <name type="scientific">Seohaeicola zhoushanensis</name>
    <dbReference type="NCBI Taxonomy" id="1569283"/>
    <lineage>
        <taxon>Bacteria</taxon>
        <taxon>Pseudomonadati</taxon>
        <taxon>Pseudomonadota</taxon>
        <taxon>Alphaproteobacteria</taxon>
        <taxon>Rhodobacterales</taxon>
        <taxon>Roseobacteraceae</taxon>
        <taxon>Seohaeicola</taxon>
    </lineage>
</organism>
<reference evidence="2" key="2">
    <citation type="submission" date="2020-09" db="EMBL/GenBank/DDBJ databases">
        <authorList>
            <person name="Sun Q."/>
            <person name="Kim S."/>
        </authorList>
    </citation>
    <scope>NUCLEOTIDE SEQUENCE</scope>
    <source>
        <strain evidence="2">KCTC 42650</strain>
    </source>
</reference>
<evidence type="ECO:0000313" key="3">
    <source>
        <dbReference type="Proteomes" id="UP000626220"/>
    </source>
</evidence>
<sequence length="192" mass="21177">MNAPRDFWSRRRAAVEAEAEADRRALAEQALASEQAALAEKTDEEILAELDLPDPDRLEPGDDIVRYMARAVPERIRRRALRKLWTLNPVLANLDGLNDYDDDYTQVATGPVSTTYQVGKGLLAHVKELARQAEAALEEPEAEVAEDAPLPLTEAEAAAEPQLPEPEAEPEEALPRAPRRMRFAFAAPEGSA</sequence>
<feature type="compositionally biased region" description="Low complexity" evidence="1">
    <location>
        <begin position="147"/>
        <end position="162"/>
    </location>
</feature>
<name>A0A8J3GWE5_9RHOB</name>
<dbReference type="InterPro" id="IPR021735">
    <property type="entry name" value="DUF3306"/>
</dbReference>
<gene>
    <name evidence="2" type="ORF">GCM10017056_14870</name>
</gene>
<proteinExistence type="predicted"/>
<dbReference type="RefSeq" id="WP_189679393.1">
    <property type="nucleotide sequence ID" value="NZ_BNCJ01000002.1"/>
</dbReference>
<comment type="caution">
    <text evidence="2">The sequence shown here is derived from an EMBL/GenBank/DDBJ whole genome shotgun (WGS) entry which is preliminary data.</text>
</comment>